<accession>A0A0E0DCY4</accession>
<reference evidence="2" key="1">
    <citation type="submission" date="2015-04" db="UniProtKB">
        <authorList>
            <consortium name="EnsemblPlants"/>
        </authorList>
    </citation>
    <scope>IDENTIFICATION</scope>
</reference>
<dbReference type="AlphaFoldDB" id="A0A0E0DCY4"/>
<evidence type="ECO:0008006" key="4">
    <source>
        <dbReference type="Google" id="ProtNLM"/>
    </source>
</evidence>
<dbReference type="HOGENOM" id="CLU_138827_0_0_1"/>
<feature type="region of interest" description="Disordered" evidence="1">
    <location>
        <begin position="56"/>
        <end position="102"/>
    </location>
</feature>
<organism evidence="2">
    <name type="scientific">Oryza meridionalis</name>
    <dbReference type="NCBI Taxonomy" id="40149"/>
    <lineage>
        <taxon>Eukaryota</taxon>
        <taxon>Viridiplantae</taxon>
        <taxon>Streptophyta</taxon>
        <taxon>Embryophyta</taxon>
        <taxon>Tracheophyta</taxon>
        <taxon>Spermatophyta</taxon>
        <taxon>Magnoliopsida</taxon>
        <taxon>Liliopsida</taxon>
        <taxon>Poales</taxon>
        <taxon>Poaceae</taxon>
        <taxon>BOP clade</taxon>
        <taxon>Oryzoideae</taxon>
        <taxon>Oryzeae</taxon>
        <taxon>Oryzinae</taxon>
        <taxon>Oryza</taxon>
    </lineage>
</organism>
<proteinExistence type="predicted"/>
<evidence type="ECO:0000313" key="2">
    <source>
        <dbReference type="EnsemblPlants" id="OMERI04G08240.1"/>
    </source>
</evidence>
<protein>
    <recommendedName>
        <fullName evidence="4">DUF834 domain-containing protein</fullName>
    </recommendedName>
</protein>
<dbReference type="Gramene" id="OMERI04G08240.1">
    <property type="protein sequence ID" value="OMERI04G08240.1"/>
    <property type="gene ID" value="OMERI04G08240"/>
</dbReference>
<sequence>MIVRLQHKGGAWEFTGELQHGGGGSGAALTGSGSLEPGLASSPGFGWGRAAGTAAVGGGDSVMAGDARRRRSGCAPRLMSGGRHAAGDTVGIRRPMPAAGGVDVSMLRDGQREADRCGRRWKEVVVGRGQCDAELGKPGSDRRTAGRAARRRYGGCELKECG</sequence>
<evidence type="ECO:0000256" key="1">
    <source>
        <dbReference type="SAM" id="MobiDB-lite"/>
    </source>
</evidence>
<dbReference type="EnsemblPlants" id="OMERI04G08240.1">
    <property type="protein sequence ID" value="OMERI04G08240.1"/>
    <property type="gene ID" value="OMERI04G08240"/>
</dbReference>
<dbReference type="Proteomes" id="UP000008021">
    <property type="component" value="Chromosome 4"/>
</dbReference>
<evidence type="ECO:0000313" key="3">
    <source>
        <dbReference type="Proteomes" id="UP000008021"/>
    </source>
</evidence>
<reference evidence="2" key="2">
    <citation type="submission" date="2018-05" db="EMBL/GenBank/DDBJ databases">
        <title>OmerRS3 (Oryza meridionalis Reference Sequence Version 3).</title>
        <authorList>
            <person name="Zhang J."/>
            <person name="Kudrna D."/>
            <person name="Lee S."/>
            <person name="Talag J."/>
            <person name="Welchert J."/>
            <person name="Wing R.A."/>
        </authorList>
    </citation>
    <scope>NUCLEOTIDE SEQUENCE [LARGE SCALE GENOMIC DNA]</scope>
    <source>
        <strain evidence="2">cv. OR44</strain>
    </source>
</reference>
<name>A0A0E0DCY4_9ORYZ</name>
<feature type="region of interest" description="Disordered" evidence="1">
    <location>
        <begin position="16"/>
        <end position="35"/>
    </location>
</feature>
<keyword evidence="3" id="KW-1185">Reference proteome</keyword>